<proteinExistence type="predicted"/>
<comment type="caution">
    <text evidence="1">The sequence shown here is derived from an EMBL/GenBank/DDBJ whole genome shotgun (WGS) entry which is preliminary data.</text>
</comment>
<sequence length="157" mass="16746">MLTCASWARVLGEDLPFGKGLSWIFLRLRGSSFGSIGLATSSFGVGFHRAFGKILWGAGFASAGFRLQLSPVLSHLQHNCRSARLSKGGLKGCKRELTAPSCPNFGSKDVNHLGLLNRGGVFGARLGFAEKPVSASRFDLAPPSTQGGWQVQKLRKG</sequence>
<name>A0A314YRT4_PRUYE</name>
<keyword evidence="2" id="KW-1185">Reference proteome</keyword>
<evidence type="ECO:0000313" key="2">
    <source>
        <dbReference type="Proteomes" id="UP000250321"/>
    </source>
</evidence>
<organism evidence="1 2">
    <name type="scientific">Prunus yedoensis var. nudiflora</name>
    <dbReference type="NCBI Taxonomy" id="2094558"/>
    <lineage>
        <taxon>Eukaryota</taxon>
        <taxon>Viridiplantae</taxon>
        <taxon>Streptophyta</taxon>
        <taxon>Embryophyta</taxon>
        <taxon>Tracheophyta</taxon>
        <taxon>Spermatophyta</taxon>
        <taxon>Magnoliopsida</taxon>
        <taxon>eudicotyledons</taxon>
        <taxon>Gunneridae</taxon>
        <taxon>Pentapetalae</taxon>
        <taxon>rosids</taxon>
        <taxon>fabids</taxon>
        <taxon>Rosales</taxon>
        <taxon>Rosaceae</taxon>
        <taxon>Amygdaloideae</taxon>
        <taxon>Amygdaleae</taxon>
        <taxon>Prunus</taxon>
    </lineage>
</organism>
<accession>A0A314YRT4</accession>
<dbReference type="Proteomes" id="UP000250321">
    <property type="component" value="Unassembled WGS sequence"/>
</dbReference>
<evidence type="ECO:0000313" key="1">
    <source>
        <dbReference type="EMBL" id="PQQ09180.1"/>
    </source>
</evidence>
<reference evidence="1 2" key="1">
    <citation type="submission" date="2018-02" db="EMBL/GenBank/DDBJ databases">
        <title>Draft genome of wild Prunus yedoensis var. nudiflora.</title>
        <authorList>
            <person name="Baek S."/>
            <person name="Kim J.-H."/>
            <person name="Choi K."/>
            <person name="Kim G.-B."/>
            <person name="Cho A."/>
            <person name="Jang H."/>
            <person name="Shin C.-H."/>
            <person name="Yu H.-J."/>
            <person name="Mun J.-H."/>
        </authorList>
    </citation>
    <scope>NUCLEOTIDE SEQUENCE [LARGE SCALE GENOMIC DNA]</scope>
    <source>
        <strain evidence="2">cv. Jeju island</strain>
        <tissue evidence="1">Leaf</tissue>
    </source>
</reference>
<dbReference type="EMBL" id="PJQY01000638">
    <property type="protein sequence ID" value="PQQ09180.1"/>
    <property type="molecule type" value="Genomic_DNA"/>
</dbReference>
<protein>
    <submittedName>
        <fullName evidence="1">Uncharacterized protein</fullName>
    </submittedName>
</protein>
<dbReference type="AlphaFoldDB" id="A0A314YRT4"/>
<gene>
    <name evidence="1" type="ORF">Pyn_10126</name>
</gene>